<comment type="caution">
    <text evidence="2">The sequence shown here is derived from an EMBL/GenBank/DDBJ whole genome shotgun (WGS) entry which is preliminary data.</text>
</comment>
<dbReference type="EMBL" id="JBBMFM010000012">
    <property type="protein sequence ID" value="MEQ2424351.1"/>
    <property type="molecule type" value="Genomic_DNA"/>
</dbReference>
<proteinExistence type="predicted"/>
<dbReference type="RefSeq" id="WP_349117869.1">
    <property type="nucleotide sequence ID" value="NZ_JBBMFM010000012.1"/>
</dbReference>
<accession>A0ABV1D3K2</accession>
<feature type="domain" description="DUF4376" evidence="1">
    <location>
        <begin position="100"/>
        <end position="207"/>
    </location>
</feature>
<protein>
    <submittedName>
        <fullName evidence="2">Acyl carrier protein</fullName>
    </submittedName>
</protein>
<name>A0ABV1D3K2_9FIRM</name>
<reference evidence="2 3" key="1">
    <citation type="submission" date="2024-03" db="EMBL/GenBank/DDBJ databases">
        <title>Human intestinal bacterial collection.</title>
        <authorList>
            <person name="Pauvert C."/>
            <person name="Hitch T.C.A."/>
            <person name="Clavel T."/>
        </authorList>
    </citation>
    <scope>NUCLEOTIDE SEQUENCE [LARGE SCALE GENOMIC DNA]</scope>
    <source>
        <strain evidence="2 3">CLA-SR-H021</strain>
    </source>
</reference>
<sequence length="246" mass="26835">MEKIRIGKDEPLYEIKGIRPMSPNVMQIVFAGPVPISWGDITIYTEDGTEAATLTGYDTVYRDDGQTVYLSNDGSVYQAPDTPDGPGEPPEPYVPTLEELQAGKRREVAAECEGLIYAGINVALADGSVEHYALTIEDQLNLFGKLSQITAGATQLEYHADGQPCRYYSAADMQAIIQAAMWHVSYHTTYCNALNMWIAGCQTTDEVAEIFYGADVPEQYQSDVLQAYLVEIAAMAGGAEDGIPKD</sequence>
<evidence type="ECO:0000259" key="1">
    <source>
        <dbReference type="Pfam" id="PF14301"/>
    </source>
</evidence>
<evidence type="ECO:0000313" key="2">
    <source>
        <dbReference type="EMBL" id="MEQ2424351.1"/>
    </source>
</evidence>
<dbReference type="Pfam" id="PF14301">
    <property type="entry name" value="DUF4376"/>
    <property type="match status" value="1"/>
</dbReference>
<keyword evidence="3" id="KW-1185">Reference proteome</keyword>
<gene>
    <name evidence="2" type="ORF">WMQ36_05140</name>
</gene>
<dbReference type="Proteomes" id="UP001454086">
    <property type="component" value="Unassembled WGS sequence"/>
</dbReference>
<dbReference type="InterPro" id="IPR025484">
    <property type="entry name" value="DUF4376"/>
</dbReference>
<organism evidence="2 3">
    <name type="scientific">Enterocloster hominis</name>
    <name type="common">ex Hitch et al. 2024</name>
    <dbReference type="NCBI Taxonomy" id="1917870"/>
    <lineage>
        <taxon>Bacteria</taxon>
        <taxon>Bacillati</taxon>
        <taxon>Bacillota</taxon>
        <taxon>Clostridia</taxon>
        <taxon>Lachnospirales</taxon>
        <taxon>Lachnospiraceae</taxon>
        <taxon>Enterocloster</taxon>
    </lineage>
</organism>
<evidence type="ECO:0000313" key="3">
    <source>
        <dbReference type="Proteomes" id="UP001454086"/>
    </source>
</evidence>